<dbReference type="Pfam" id="PF23221">
    <property type="entry name" value="HEAT_MROH2B_1st"/>
    <property type="match status" value="1"/>
</dbReference>
<comment type="caution">
    <text evidence="5">The sequence shown here is derived from an EMBL/GenBank/DDBJ whole genome shotgun (WGS) entry which is preliminary data.</text>
</comment>
<dbReference type="InterPro" id="IPR056282">
    <property type="entry name" value="MROH2B-like_N_HEAT"/>
</dbReference>
<keyword evidence="6" id="KW-1185">Reference proteome</keyword>
<dbReference type="Pfam" id="PF23227">
    <property type="entry name" value="HEAT_MROH2B_C"/>
    <property type="match status" value="1"/>
</dbReference>
<feature type="domain" description="MROH2B-like HEAT-repeats" evidence="2">
    <location>
        <begin position="260"/>
        <end position="753"/>
    </location>
</feature>
<accession>A0A921ZWB2</accession>
<feature type="domain" description="Maestro/Maestro-like HEAT-repeats" evidence="4">
    <location>
        <begin position="764"/>
        <end position="986"/>
    </location>
</feature>
<dbReference type="InterPro" id="IPR055408">
    <property type="entry name" value="HEAT_MROH2B-like"/>
</dbReference>
<organism evidence="5 6">
    <name type="scientific">Manduca sexta</name>
    <name type="common">Tobacco hawkmoth</name>
    <name type="synonym">Tobacco hornworm</name>
    <dbReference type="NCBI Taxonomy" id="7130"/>
    <lineage>
        <taxon>Eukaryota</taxon>
        <taxon>Metazoa</taxon>
        <taxon>Ecdysozoa</taxon>
        <taxon>Arthropoda</taxon>
        <taxon>Hexapoda</taxon>
        <taxon>Insecta</taxon>
        <taxon>Pterygota</taxon>
        <taxon>Neoptera</taxon>
        <taxon>Endopterygota</taxon>
        <taxon>Lepidoptera</taxon>
        <taxon>Glossata</taxon>
        <taxon>Ditrysia</taxon>
        <taxon>Bombycoidea</taxon>
        <taxon>Sphingidae</taxon>
        <taxon>Sphinginae</taxon>
        <taxon>Sphingini</taxon>
        <taxon>Manduca</taxon>
    </lineage>
</organism>
<dbReference type="AlphaFoldDB" id="A0A921ZWB2"/>
<reference evidence="5" key="2">
    <citation type="submission" date="2020-12" db="EMBL/GenBank/DDBJ databases">
        <authorList>
            <person name="Kanost M."/>
        </authorList>
    </citation>
    <scope>NUCLEOTIDE SEQUENCE</scope>
</reference>
<evidence type="ECO:0000256" key="1">
    <source>
        <dbReference type="ARBA" id="ARBA00022737"/>
    </source>
</evidence>
<keyword evidence="1" id="KW-0677">Repeat</keyword>
<dbReference type="InterPro" id="IPR055406">
    <property type="entry name" value="HEAT_Maestro"/>
</dbReference>
<dbReference type="PANTHER" id="PTHR23120:SF0">
    <property type="entry name" value="MAESTRO HEAT-LIKE REPEAT FAMILY MEMBER 1"/>
    <property type="match status" value="1"/>
</dbReference>
<feature type="domain" description="MROH2B-like N-terminal HEAT-repeats" evidence="3">
    <location>
        <begin position="35"/>
        <end position="254"/>
    </location>
</feature>
<dbReference type="EMBL" id="JH669176">
    <property type="protein sequence ID" value="KAG6464468.1"/>
    <property type="molecule type" value="Genomic_DNA"/>
</dbReference>
<evidence type="ECO:0000313" key="6">
    <source>
        <dbReference type="Proteomes" id="UP000791440"/>
    </source>
</evidence>
<evidence type="ECO:0008006" key="7">
    <source>
        <dbReference type="Google" id="ProtNLM"/>
    </source>
</evidence>
<evidence type="ECO:0000259" key="2">
    <source>
        <dbReference type="Pfam" id="PF23210"/>
    </source>
</evidence>
<dbReference type="Pfam" id="PF23210">
    <property type="entry name" value="HEAT_Maestro_2"/>
    <property type="match status" value="1"/>
</dbReference>
<dbReference type="Proteomes" id="UP000791440">
    <property type="component" value="Unassembled WGS sequence"/>
</dbReference>
<protein>
    <recommendedName>
        <fullName evidence="7">Maestro heat-like repeat-containing protein family member 1</fullName>
    </recommendedName>
</protein>
<evidence type="ECO:0000313" key="5">
    <source>
        <dbReference type="EMBL" id="KAG6464468.1"/>
    </source>
</evidence>
<name>A0A921ZWB2_MANSE</name>
<proteinExistence type="predicted"/>
<dbReference type="GO" id="GO:0005737">
    <property type="term" value="C:cytoplasm"/>
    <property type="evidence" value="ECO:0007669"/>
    <property type="project" value="TreeGrafter"/>
</dbReference>
<dbReference type="PANTHER" id="PTHR23120">
    <property type="entry name" value="MAESTRO-RELATED HEAT DOMAIN-CONTAINING"/>
    <property type="match status" value="1"/>
</dbReference>
<evidence type="ECO:0000259" key="3">
    <source>
        <dbReference type="Pfam" id="PF23221"/>
    </source>
</evidence>
<sequence>MSNIKFECLKDTVTVLINAAGDNENSVNNVVIKSLTKIANSYPNEVITIFCEFYKNTVKVNPPQLGNIVKVLEQTCVNQVKKLEPQVASDLVNSMLRAMMENVNYEPLVQMGASAVLVAVGHEHLDLVLRALINQLSPASVPHYTVPHTLGTLAAVNTHGVVPHIKEILSKMLPLLSLVKQDGLKQAFAYAFGHFAVAVSEQIGDNVENGNITSIKENFVTEFSIIFDVLYNQWLPSYEPKVSESVLEALGPITRLISERQFNESVNKFVLSLLALYKKPNINYYYVSQCISYLLSPSSLNPKLTLNDNVINSINHILFNLVLLEPDYDQPQSVKNHFEVLRCFDHMAGQFPEQTIESLLHQCKNNQEKDRMKAVIILTHLTTSSQVFIDNYANKFITLLKVMNNMEHGLKMKKLLVKAIVGLVYRNCITTTEDFTMVEFIIKHCGYEGTTNLSKYELSDLHDTCKSSLILMCNTVTSIRTQLRNLLLNALTIEDFTASMSTVSHCLTSLLQNNSGVIDEQMEKEIEMKSSPDLVFVRTIMHIVDPEQKERNKNLLVFLEEYSGDVHKNLKNSWTVEIQRLLKFVDKSESKEQWHSMLLDLLMSAVEQVNSNKWVENIATLISQQILLKKQSTMIKGVSLQYLAVLSCHMSNAAIVEKVLKIILLALKSIPMESCEYVSKAIGIASRQHGEFVMNELDSIYKENESKRGSKILNFLSSKNSKSEQEFNVVKYALITCYGKVASECLDVHVLARQKHFKYRPPTDNVPLAAIQGLSLLLTEIDELDKEYDRELLSITQKIRPFMNTDCAQLREHSIRLFGIIAGRVESEALVDQSVSSLPCFLVHLCDNNPAVVRASKFTLKQVFKTFNVKKSNDFVQTHLLDEGRLYLDEFLSALLRQLAEEMPSSVVKCLQTAVNYLHCARDEMKPHPPLLLGLLYAELYRIKSKDPENADLDPDITRSARTRLLQLIKDPNPAVRQNAALALANICLICAHDDQNVDG</sequence>
<reference evidence="5" key="1">
    <citation type="journal article" date="2016" name="Insect Biochem. Mol. Biol.">
        <title>Multifaceted biological insights from a draft genome sequence of the tobacco hornworm moth, Manduca sexta.</title>
        <authorList>
            <person name="Kanost M.R."/>
            <person name="Arrese E.L."/>
            <person name="Cao X."/>
            <person name="Chen Y.R."/>
            <person name="Chellapilla S."/>
            <person name="Goldsmith M.R."/>
            <person name="Grosse-Wilde E."/>
            <person name="Heckel D.G."/>
            <person name="Herndon N."/>
            <person name="Jiang H."/>
            <person name="Papanicolaou A."/>
            <person name="Qu J."/>
            <person name="Soulages J.L."/>
            <person name="Vogel H."/>
            <person name="Walters J."/>
            <person name="Waterhouse R.M."/>
            <person name="Ahn S.J."/>
            <person name="Almeida F.C."/>
            <person name="An C."/>
            <person name="Aqrawi P."/>
            <person name="Bretschneider A."/>
            <person name="Bryant W.B."/>
            <person name="Bucks S."/>
            <person name="Chao H."/>
            <person name="Chevignon G."/>
            <person name="Christen J.M."/>
            <person name="Clarke D.F."/>
            <person name="Dittmer N.T."/>
            <person name="Ferguson L.C.F."/>
            <person name="Garavelou S."/>
            <person name="Gordon K.H.J."/>
            <person name="Gunaratna R.T."/>
            <person name="Han Y."/>
            <person name="Hauser F."/>
            <person name="He Y."/>
            <person name="Heidel-Fischer H."/>
            <person name="Hirsh A."/>
            <person name="Hu Y."/>
            <person name="Jiang H."/>
            <person name="Kalra D."/>
            <person name="Klinner C."/>
            <person name="Konig C."/>
            <person name="Kovar C."/>
            <person name="Kroll A.R."/>
            <person name="Kuwar S.S."/>
            <person name="Lee S.L."/>
            <person name="Lehman R."/>
            <person name="Li K."/>
            <person name="Li Z."/>
            <person name="Liang H."/>
            <person name="Lovelace S."/>
            <person name="Lu Z."/>
            <person name="Mansfield J.H."/>
            <person name="McCulloch K.J."/>
            <person name="Mathew T."/>
            <person name="Morton B."/>
            <person name="Muzny D.M."/>
            <person name="Neunemann D."/>
            <person name="Ongeri F."/>
            <person name="Pauchet Y."/>
            <person name="Pu L.L."/>
            <person name="Pyrousis I."/>
            <person name="Rao X.J."/>
            <person name="Redding A."/>
            <person name="Roesel C."/>
            <person name="Sanchez-Gracia A."/>
            <person name="Schaack S."/>
            <person name="Shukla A."/>
            <person name="Tetreau G."/>
            <person name="Wang Y."/>
            <person name="Xiong G.H."/>
            <person name="Traut W."/>
            <person name="Walsh T.K."/>
            <person name="Worley K.C."/>
            <person name="Wu D."/>
            <person name="Wu W."/>
            <person name="Wu Y.Q."/>
            <person name="Zhang X."/>
            <person name="Zou Z."/>
            <person name="Zucker H."/>
            <person name="Briscoe A.D."/>
            <person name="Burmester T."/>
            <person name="Clem R.J."/>
            <person name="Feyereisen R."/>
            <person name="Grimmelikhuijzen C.J.P."/>
            <person name="Hamodrakas S.J."/>
            <person name="Hansson B.S."/>
            <person name="Huguet E."/>
            <person name="Jermiin L.S."/>
            <person name="Lan Q."/>
            <person name="Lehman H.K."/>
            <person name="Lorenzen M."/>
            <person name="Merzendorfer H."/>
            <person name="Michalopoulos I."/>
            <person name="Morton D.B."/>
            <person name="Muthukrishnan S."/>
            <person name="Oakeshott J.G."/>
            <person name="Palmer W."/>
            <person name="Park Y."/>
            <person name="Passarelli A.L."/>
            <person name="Rozas J."/>
            <person name="Schwartz L.M."/>
            <person name="Smith W."/>
            <person name="Southgate A."/>
            <person name="Vilcinskas A."/>
            <person name="Vogt R."/>
            <person name="Wang P."/>
            <person name="Werren J."/>
            <person name="Yu X.Q."/>
            <person name="Zhou J.J."/>
            <person name="Brown S.J."/>
            <person name="Scherer S.E."/>
            <person name="Richards S."/>
            <person name="Blissard G.W."/>
        </authorList>
    </citation>
    <scope>NUCLEOTIDE SEQUENCE</scope>
</reference>
<evidence type="ECO:0000259" key="4">
    <source>
        <dbReference type="Pfam" id="PF23227"/>
    </source>
</evidence>
<dbReference type="InterPro" id="IPR045206">
    <property type="entry name" value="Maestro_heat-like_prot"/>
</dbReference>
<gene>
    <name evidence="5" type="ORF">O3G_MSEX014535</name>
</gene>